<dbReference type="Gene3D" id="3.40.50.150">
    <property type="entry name" value="Vaccinia Virus protein VP39"/>
    <property type="match status" value="1"/>
</dbReference>
<dbReference type="PROSITE" id="PS00092">
    <property type="entry name" value="N6_MTASE"/>
    <property type="match status" value="1"/>
</dbReference>
<dbReference type="EC" id="2.1.1.72" evidence="1"/>
<organism evidence="10 11">
    <name type="scientific">Serpentinimonas raichei</name>
    <dbReference type="NCBI Taxonomy" id="1458425"/>
    <lineage>
        <taxon>Bacteria</taxon>
        <taxon>Pseudomonadati</taxon>
        <taxon>Pseudomonadota</taxon>
        <taxon>Betaproteobacteria</taxon>
        <taxon>Burkholderiales</taxon>
        <taxon>Comamonadaceae</taxon>
        <taxon>Serpentinimonas</taxon>
    </lineage>
</organism>
<dbReference type="STRING" id="1458425.SRAA_1102"/>
<reference evidence="10 11" key="1">
    <citation type="journal article" date="2014" name="Nat. Commun.">
        <title>Physiological and genomic features of highly alkaliphilic hydrogen-utilizing Betaproteobacteria from a continental serpentinizing site.</title>
        <authorList>
            <person name="Suzuki S."/>
            <person name="Kuenen J.G."/>
            <person name="Schipper K."/>
            <person name="van der Velde S."/>
            <person name="Ishii S."/>
            <person name="Wu A."/>
            <person name="Sorokin D.Y."/>
            <person name="Tenney A."/>
            <person name="Meng X.Y."/>
            <person name="Morrill P.L."/>
            <person name="Kamagata Y."/>
            <person name="Muyzer G."/>
            <person name="Nealson K.H."/>
        </authorList>
    </citation>
    <scope>NUCLEOTIDE SEQUENCE [LARGE SCALE GENOMIC DNA]</scope>
    <source>
        <strain evidence="10 11">A1</strain>
    </source>
</reference>
<gene>
    <name evidence="10" type="ORF">SRAA_1102</name>
</gene>
<dbReference type="Pfam" id="PF20464">
    <property type="entry name" value="MmeI_N"/>
    <property type="match status" value="1"/>
</dbReference>
<feature type="domain" description="MmeI-like target recognition" evidence="8">
    <location>
        <begin position="843"/>
        <end position="1006"/>
    </location>
</feature>
<dbReference type="Pfam" id="PF20473">
    <property type="entry name" value="MmeI_Mtase"/>
    <property type="match status" value="1"/>
</dbReference>
<comment type="catalytic activity">
    <reaction evidence="4">
        <text>a 2'-deoxyadenosine in DNA + S-adenosyl-L-methionine = an N(6)-methyl-2'-deoxyadenosine in DNA + S-adenosyl-L-homocysteine + H(+)</text>
        <dbReference type="Rhea" id="RHEA:15197"/>
        <dbReference type="Rhea" id="RHEA-COMP:12418"/>
        <dbReference type="Rhea" id="RHEA-COMP:12419"/>
        <dbReference type="ChEBI" id="CHEBI:15378"/>
        <dbReference type="ChEBI" id="CHEBI:57856"/>
        <dbReference type="ChEBI" id="CHEBI:59789"/>
        <dbReference type="ChEBI" id="CHEBI:90615"/>
        <dbReference type="ChEBI" id="CHEBI:90616"/>
        <dbReference type="EC" id="2.1.1.72"/>
    </reaction>
</comment>
<dbReference type="Pfam" id="PF20466">
    <property type="entry name" value="MmeI_TRD"/>
    <property type="match status" value="1"/>
</dbReference>
<dbReference type="GO" id="GO:0032259">
    <property type="term" value="P:methylation"/>
    <property type="evidence" value="ECO:0007669"/>
    <property type="project" value="UniProtKB-KW"/>
</dbReference>
<dbReference type="InterPro" id="IPR046817">
    <property type="entry name" value="MmeI_N"/>
</dbReference>
<proteinExistence type="predicted"/>
<feature type="domain" description="MmeI-like helicase spacer" evidence="7">
    <location>
        <begin position="210"/>
        <end position="282"/>
    </location>
</feature>
<keyword evidence="2 10" id="KW-0489">Methyltransferase</keyword>
<protein>
    <recommendedName>
        <fullName evidence="1">site-specific DNA-methyltransferase (adenine-specific)</fullName>
        <ecNumber evidence="1">2.1.1.72</ecNumber>
    </recommendedName>
</protein>
<accession>A0A060NGR6</accession>
<dbReference type="AlphaFoldDB" id="A0A060NGR6"/>
<dbReference type="Pfam" id="PF20465">
    <property type="entry name" value="MmeI_hel"/>
    <property type="match status" value="1"/>
</dbReference>
<evidence type="ECO:0000313" key="11">
    <source>
        <dbReference type="Proteomes" id="UP000067461"/>
    </source>
</evidence>
<dbReference type="GO" id="GO:0009007">
    <property type="term" value="F:site-specific DNA-methyltransferase (adenine-specific) activity"/>
    <property type="evidence" value="ECO:0007669"/>
    <property type="project" value="UniProtKB-EC"/>
</dbReference>
<dbReference type="InterPro" id="IPR029063">
    <property type="entry name" value="SAM-dependent_MTases_sf"/>
</dbReference>
<sequence length="1233" mass="134026">MDTRTTAQAFIQRWQGVSASELATAQTFVIDLCELLDVPKPHPTPAQDYMFERPVTFSHGDGSSSAGRIDCYKRGHFVLEAKKLKAGAHTKGFDDGLLRARSQGEGYARALPADEGRPPFVLVVDVGTVIEVYAEFSRSGGTYTPFPDPRSHRILLADLAKPEVQARLRLIWTQPNELNPALIAAKVTREVSNQLALLARSLEQDGHDPHTVAAYLSRCLFSMFAEDVELLTKGSFQDLLLKHRASPDTLQQMLRILWVDMDRGGFSAALTEDVLKFNGKLFKGGSADGYSLLLRPEQIDLLVQAARANWREVEPAIFGTLLERALDPGERHALGAHYTPRAYVERLVLPTVIEPLRAEWANAQAAALLLAHEAAELEAHPPEVKTKKDFAALDRHHAAVRAKWTEARQQVKDFLHRLCTLRVLDPACGSANFLYVTLEHLKRLEGEVLNQLNALGDTQDALDLGRETVTLQQLRGVELNQRAAALAELVLWIGFLQWHIRTNGRASMAEPVVHDYGNIEHRDAVLAYDRQEPMTDASGKVLTRWDGATFKPHPVTGQRVPDEAAQVLQWRYVNPRQAQWPQADFIVGNPPFIGASTMRAALGDGYVDALRAAWPDVPDSADFVMFWWARAAALVGAGAVQRMGLITTNSLRQTFNRRVVQAALDGGLLASSAFSAAAGWADAGAGGAGAGGAGAGAVAGWVGAGAGHAGGLMLPNAQKSAPGTPHPGAGVAHLAFAVPDHPWVDSANGAAVRIAMTVLGTGPAEGRLLTVQREQASEFGEVAVSLAERRGLIHPDLSVGANVAGARSLQANADLSNRGVQLFGAGFIVTRQQAASLGLGTVPGLERHIREYRNGRDLTATPRDVLVIDMFGLTADAARQRYPATYQWLLERVKPEREQNNRATYRDNWWLFGEPRRVLRRQIEALPRYIATVETAKHRLFQFLDGVVLPDNKLVAIALQDGLHLGVLSSRMHGAWALAVGSWLGVGNDPVYVKSRCFEAFPFPDLDPAGALAERIRSLAEQIDVHRKARQAAHPDATLTAVYNVLEKLRSGEPLTAKEKLLHAHGLVGVLKSLHDELDAAVLQAYGWADLSLPADTDTLLARLVELNAQRAAEEAAGTVRWLRPEYQQAGRGEQVALEAESDPDADAPDVGALPKPAKVALAQRPWPTGVTEQIKTVAEVLAAAQRSLDLDGVAAHFSGRGRWRDRLPTLLDTLVALGRARVAGGRWVDAGL</sequence>
<evidence type="ECO:0000259" key="6">
    <source>
        <dbReference type="Pfam" id="PF20464"/>
    </source>
</evidence>
<evidence type="ECO:0000313" key="10">
    <source>
        <dbReference type="EMBL" id="BAO80956.1"/>
    </source>
</evidence>
<evidence type="ECO:0000256" key="2">
    <source>
        <dbReference type="ARBA" id="ARBA00022603"/>
    </source>
</evidence>
<dbReference type="EMBL" id="AP014568">
    <property type="protein sequence ID" value="BAO80956.1"/>
    <property type="molecule type" value="Genomic_DNA"/>
</dbReference>
<feature type="domain" description="MmeI-like DNA-methyltransferase" evidence="9">
    <location>
        <begin position="405"/>
        <end position="653"/>
    </location>
</feature>
<dbReference type="PANTHER" id="PTHR33841">
    <property type="entry name" value="DNA METHYLTRANSFERASE YEEA-RELATED"/>
    <property type="match status" value="1"/>
</dbReference>
<name>A0A060NGR6_9BURK</name>
<dbReference type="HOGENOM" id="CLU_005831_1_0_4"/>
<keyword evidence="11" id="KW-1185">Reference proteome</keyword>
<evidence type="ECO:0000256" key="5">
    <source>
        <dbReference type="SAM" id="MobiDB-lite"/>
    </source>
</evidence>
<dbReference type="KEGG" id="cbaa:SRAA_1102"/>
<dbReference type="RefSeq" id="WP_045531379.1">
    <property type="nucleotide sequence ID" value="NZ_AP014568.1"/>
</dbReference>
<dbReference type="InterPro" id="IPR046816">
    <property type="entry name" value="MmeI_Mtase"/>
</dbReference>
<feature type="domain" description="MmeI-like N-terminal" evidence="6">
    <location>
        <begin position="7"/>
        <end position="204"/>
    </location>
</feature>
<evidence type="ECO:0000256" key="1">
    <source>
        <dbReference type="ARBA" id="ARBA00011900"/>
    </source>
</evidence>
<dbReference type="Proteomes" id="UP000067461">
    <property type="component" value="Chromosome"/>
</dbReference>
<evidence type="ECO:0000259" key="8">
    <source>
        <dbReference type="Pfam" id="PF20466"/>
    </source>
</evidence>
<evidence type="ECO:0000259" key="9">
    <source>
        <dbReference type="Pfam" id="PF20473"/>
    </source>
</evidence>
<dbReference type="InterPro" id="IPR002052">
    <property type="entry name" value="DNA_methylase_N6_adenine_CS"/>
</dbReference>
<dbReference type="OrthoDB" id="9782445at2"/>
<dbReference type="GO" id="GO:0003676">
    <property type="term" value="F:nucleic acid binding"/>
    <property type="evidence" value="ECO:0007669"/>
    <property type="project" value="InterPro"/>
</dbReference>
<dbReference type="InterPro" id="IPR046820">
    <property type="entry name" value="MmeI_TRD"/>
</dbReference>
<dbReference type="SUPFAM" id="SSF53335">
    <property type="entry name" value="S-adenosyl-L-methionine-dependent methyltransferases"/>
    <property type="match status" value="1"/>
</dbReference>
<dbReference type="InterPro" id="IPR046819">
    <property type="entry name" value="MmeI_hel"/>
</dbReference>
<evidence type="ECO:0000256" key="3">
    <source>
        <dbReference type="ARBA" id="ARBA00022679"/>
    </source>
</evidence>
<dbReference type="PANTHER" id="PTHR33841:SF1">
    <property type="entry name" value="DNA METHYLTRANSFERASE A"/>
    <property type="match status" value="1"/>
</dbReference>
<dbReference type="InterPro" id="IPR050953">
    <property type="entry name" value="N4_N6_ade-DNA_methylase"/>
</dbReference>
<keyword evidence="3" id="KW-0808">Transferase</keyword>
<evidence type="ECO:0000259" key="7">
    <source>
        <dbReference type="Pfam" id="PF20465"/>
    </source>
</evidence>
<evidence type="ECO:0000256" key="4">
    <source>
        <dbReference type="ARBA" id="ARBA00047942"/>
    </source>
</evidence>
<feature type="region of interest" description="Disordered" evidence="5">
    <location>
        <begin position="1133"/>
        <end position="1153"/>
    </location>
</feature>
<dbReference type="REBASE" id="87184">
    <property type="entry name" value="SraA1ORF1102P"/>
</dbReference>